<dbReference type="Pfam" id="PF20174">
    <property type="entry name" value="DUF6540"/>
    <property type="match status" value="1"/>
</dbReference>
<dbReference type="EMBL" id="OZ037945">
    <property type="protein sequence ID" value="CAL1700019.1"/>
    <property type="molecule type" value="Genomic_DNA"/>
</dbReference>
<dbReference type="Proteomes" id="UP001497453">
    <property type="component" value="Chromosome 2"/>
</dbReference>
<keyword evidence="2" id="KW-1185">Reference proteome</keyword>
<accession>A0ABP1CZE6</accession>
<protein>
    <submittedName>
        <fullName evidence="1">Uncharacterized protein</fullName>
    </submittedName>
</protein>
<evidence type="ECO:0000313" key="2">
    <source>
        <dbReference type="Proteomes" id="UP001497453"/>
    </source>
</evidence>
<reference evidence="2" key="1">
    <citation type="submission" date="2024-04" db="EMBL/GenBank/DDBJ databases">
        <authorList>
            <person name="Shaw F."/>
            <person name="Minotto A."/>
        </authorList>
    </citation>
    <scope>NUCLEOTIDE SEQUENCE [LARGE SCALE GENOMIC DNA]</scope>
</reference>
<organism evidence="1 2">
    <name type="scientific">Somion occarium</name>
    <dbReference type="NCBI Taxonomy" id="3059160"/>
    <lineage>
        <taxon>Eukaryota</taxon>
        <taxon>Fungi</taxon>
        <taxon>Dikarya</taxon>
        <taxon>Basidiomycota</taxon>
        <taxon>Agaricomycotina</taxon>
        <taxon>Agaricomycetes</taxon>
        <taxon>Polyporales</taxon>
        <taxon>Cerrenaceae</taxon>
        <taxon>Somion</taxon>
    </lineage>
</organism>
<name>A0ABP1CZE6_9APHY</name>
<evidence type="ECO:0000313" key="1">
    <source>
        <dbReference type="EMBL" id="CAL1700019.1"/>
    </source>
</evidence>
<dbReference type="InterPro" id="IPR046670">
    <property type="entry name" value="DUF6540"/>
</dbReference>
<proteinExistence type="predicted"/>
<gene>
    <name evidence="1" type="ORF">GFSPODELE1_LOCUS2962</name>
</gene>
<sequence>MSYDIAVISFSPGGLFKAHWALYAIETNGNSTENWLIHVEGEPSSGFTHDIKNQLKGILDVATSIPAPGKSLRSASSAGRPQGRVRLENCQTWLTQVVEGSIQQNYLPPEALTALHQVPMN</sequence>